<gene>
    <name evidence="7" type="ORF">LAV01_02170</name>
</gene>
<keyword evidence="4 6" id="KW-1133">Transmembrane helix</keyword>
<dbReference type="GO" id="GO:0005886">
    <property type="term" value="C:plasma membrane"/>
    <property type="evidence" value="ECO:0007669"/>
    <property type="project" value="UniProtKB-SubCell"/>
</dbReference>
<proteinExistence type="predicted"/>
<evidence type="ECO:0000256" key="5">
    <source>
        <dbReference type="ARBA" id="ARBA00023136"/>
    </source>
</evidence>
<protein>
    <recommendedName>
        <fullName evidence="9">C4-dicarboxylate anaerobic carrier</fullName>
    </recommendedName>
</protein>
<evidence type="ECO:0000256" key="4">
    <source>
        <dbReference type="ARBA" id="ARBA00022989"/>
    </source>
</evidence>
<evidence type="ECO:0000256" key="1">
    <source>
        <dbReference type="ARBA" id="ARBA00004651"/>
    </source>
</evidence>
<comment type="caution">
    <text evidence="7">The sequence shown here is derived from an EMBL/GenBank/DDBJ whole genome shotgun (WGS) entry which is preliminary data.</text>
</comment>
<dbReference type="EMBL" id="BJUI01000001">
    <property type="protein sequence ID" value="GEK41385.1"/>
    <property type="molecule type" value="Genomic_DNA"/>
</dbReference>
<evidence type="ECO:0000313" key="8">
    <source>
        <dbReference type="Proteomes" id="UP000321722"/>
    </source>
</evidence>
<dbReference type="Pfam" id="PF03606">
    <property type="entry name" value="DcuC"/>
    <property type="match status" value="1"/>
</dbReference>
<keyword evidence="8" id="KW-1185">Reference proteome</keyword>
<comment type="subcellular location">
    <subcellularLocation>
        <location evidence="1">Cell membrane</location>
        <topology evidence="1">Multi-pass membrane protein</topology>
    </subcellularLocation>
</comment>
<dbReference type="InterPro" id="IPR018385">
    <property type="entry name" value="C4_dicarb_anaerob_car-like"/>
</dbReference>
<dbReference type="Proteomes" id="UP000321722">
    <property type="component" value="Unassembled WGS sequence"/>
</dbReference>
<feature type="transmembrane region" description="Helical" evidence="6">
    <location>
        <begin position="68"/>
        <end position="85"/>
    </location>
</feature>
<evidence type="ECO:0000313" key="7">
    <source>
        <dbReference type="EMBL" id="GEK41385.1"/>
    </source>
</evidence>
<name>A0A510WTQ9_9LACO</name>
<evidence type="ECO:0000256" key="2">
    <source>
        <dbReference type="ARBA" id="ARBA00022475"/>
    </source>
</evidence>
<keyword evidence="2" id="KW-1003">Cell membrane</keyword>
<evidence type="ECO:0008006" key="9">
    <source>
        <dbReference type="Google" id="ProtNLM"/>
    </source>
</evidence>
<sequence>MEYQQLIIDKERKQKLFSHNYQINWIVTAFQAASGWVNLITPTSAVIMGALAIARVDISKWWKWISKLMVILFVVACIYLGILAVL</sequence>
<reference evidence="7 8" key="1">
    <citation type="submission" date="2019-07" db="EMBL/GenBank/DDBJ databases">
        <title>Whole genome shotgun sequence of Lactobacillus aviarius subsp. aviarius NBRC 102162.</title>
        <authorList>
            <person name="Hosoyama A."/>
            <person name="Uohara A."/>
            <person name="Ohji S."/>
            <person name="Ichikawa N."/>
        </authorList>
    </citation>
    <scope>NUCLEOTIDE SEQUENCE [LARGE SCALE GENOMIC DNA]</scope>
    <source>
        <strain evidence="7 8">NBRC 102162</strain>
    </source>
</reference>
<evidence type="ECO:0000256" key="6">
    <source>
        <dbReference type="SAM" id="Phobius"/>
    </source>
</evidence>
<evidence type="ECO:0000256" key="3">
    <source>
        <dbReference type="ARBA" id="ARBA00022692"/>
    </source>
</evidence>
<keyword evidence="3 6" id="KW-0812">Transmembrane</keyword>
<accession>A0A510WTQ9</accession>
<feature type="transmembrane region" description="Helical" evidence="6">
    <location>
        <begin position="35"/>
        <end position="56"/>
    </location>
</feature>
<dbReference type="AlphaFoldDB" id="A0A510WTQ9"/>
<organism evidence="7 8">
    <name type="scientific">Ligilactobacillus aviarius</name>
    <dbReference type="NCBI Taxonomy" id="1606"/>
    <lineage>
        <taxon>Bacteria</taxon>
        <taxon>Bacillati</taxon>
        <taxon>Bacillota</taxon>
        <taxon>Bacilli</taxon>
        <taxon>Lactobacillales</taxon>
        <taxon>Lactobacillaceae</taxon>
        <taxon>Ligilactobacillus</taxon>
    </lineage>
</organism>
<keyword evidence="5 6" id="KW-0472">Membrane</keyword>